<accession>W2KE09</accession>
<organism evidence="1">
    <name type="scientific">Phytophthora nicotianae</name>
    <name type="common">Potato buckeye rot agent</name>
    <name type="synonym">Phytophthora parasitica</name>
    <dbReference type="NCBI Taxonomy" id="4792"/>
    <lineage>
        <taxon>Eukaryota</taxon>
        <taxon>Sar</taxon>
        <taxon>Stramenopiles</taxon>
        <taxon>Oomycota</taxon>
        <taxon>Peronosporomycetes</taxon>
        <taxon>Peronosporales</taxon>
        <taxon>Peronosporaceae</taxon>
        <taxon>Phytophthora</taxon>
    </lineage>
</organism>
<dbReference type="Proteomes" id="UP000054423">
    <property type="component" value="Unassembled WGS sequence"/>
</dbReference>
<proteinExistence type="predicted"/>
<name>W2KE09_PHYNI</name>
<evidence type="ECO:0000313" key="1">
    <source>
        <dbReference type="EMBL" id="ETL83481.1"/>
    </source>
</evidence>
<sequence>MKDGAVNCIVLSNDKFVSGKPAHDVQFLLPLLTLMSQLSYETIIQGNAGGVPGARSNHFLSYGNVVVK</sequence>
<dbReference type="AlphaFoldDB" id="W2KE09"/>
<dbReference type="EMBL" id="KI682017">
    <property type="protein sequence ID" value="ETL83481.1"/>
    <property type="molecule type" value="Genomic_DNA"/>
</dbReference>
<reference evidence="1" key="1">
    <citation type="submission" date="2013-11" db="EMBL/GenBank/DDBJ databases">
        <title>The Genome Sequence of Phytophthora parasitica CHvinca01.</title>
        <authorList>
            <consortium name="The Broad Institute Genomics Platform"/>
            <person name="Russ C."/>
            <person name="Tyler B."/>
            <person name="Panabieres F."/>
            <person name="Shan W."/>
            <person name="Tripathy S."/>
            <person name="Grunwald N."/>
            <person name="Machado M."/>
            <person name="Johnson C.S."/>
            <person name="Arredondo F."/>
            <person name="Hong C."/>
            <person name="Coffey M."/>
            <person name="Young S.K."/>
            <person name="Zeng Q."/>
            <person name="Gargeya S."/>
            <person name="Fitzgerald M."/>
            <person name="Abouelleil A."/>
            <person name="Alvarado L."/>
            <person name="Chapman S.B."/>
            <person name="Gainer-Dewar J."/>
            <person name="Goldberg J."/>
            <person name="Griggs A."/>
            <person name="Gujja S."/>
            <person name="Hansen M."/>
            <person name="Howarth C."/>
            <person name="Imamovic A."/>
            <person name="Ireland A."/>
            <person name="Larimer J."/>
            <person name="McCowan C."/>
            <person name="Murphy C."/>
            <person name="Pearson M."/>
            <person name="Poon T.W."/>
            <person name="Priest M."/>
            <person name="Roberts A."/>
            <person name="Saif S."/>
            <person name="Shea T."/>
            <person name="Sykes S."/>
            <person name="Wortman J."/>
            <person name="Nusbaum C."/>
            <person name="Birren B."/>
        </authorList>
    </citation>
    <scope>NUCLEOTIDE SEQUENCE [LARGE SCALE GENOMIC DNA]</scope>
    <source>
        <strain evidence="1">CHvinca01</strain>
    </source>
</reference>
<gene>
    <name evidence="1" type="ORF">L917_16567</name>
</gene>
<protein>
    <submittedName>
        <fullName evidence="1">Uncharacterized protein</fullName>
    </submittedName>
</protein>